<evidence type="ECO:0000313" key="3">
    <source>
        <dbReference type="Proteomes" id="UP001445076"/>
    </source>
</evidence>
<organism evidence="2 3">
    <name type="scientific">Cherax quadricarinatus</name>
    <name type="common">Australian red claw crayfish</name>
    <dbReference type="NCBI Taxonomy" id="27406"/>
    <lineage>
        <taxon>Eukaryota</taxon>
        <taxon>Metazoa</taxon>
        <taxon>Ecdysozoa</taxon>
        <taxon>Arthropoda</taxon>
        <taxon>Crustacea</taxon>
        <taxon>Multicrustacea</taxon>
        <taxon>Malacostraca</taxon>
        <taxon>Eumalacostraca</taxon>
        <taxon>Eucarida</taxon>
        <taxon>Decapoda</taxon>
        <taxon>Pleocyemata</taxon>
        <taxon>Astacidea</taxon>
        <taxon>Parastacoidea</taxon>
        <taxon>Parastacidae</taxon>
        <taxon>Cherax</taxon>
    </lineage>
</organism>
<feature type="region of interest" description="Disordered" evidence="1">
    <location>
        <begin position="17"/>
        <end position="45"/>
    </location>
</feature>
<dbReference type="AlphaFoldDB" id="A0AAW0Y8J8"/>
<dbReference type="Proteomes" id="UP001445076">
    <property type="component" value="Unassembled WGS sequence"/>
</dbReference>
<protein>
    <submittedName>
        <fullName evidence="2">Uncharacterized protein</fullName>
    </submittedName>
</protein>
<feature type="compositionally biased region" description="Pro residues" evidence="1">
    <location>
        <begin position="19"/>
        <end position="40"/>
    </location>
</feature>
<proteinExistence type="predicted"/>
<comment type="caution">
    <text evidence="2">The sequence shown here is derived from an EMBL/GenBank/DDBJ whole genome shotgun (WGS) entry which is preliminary data.</text>
</comment>
<name>A0AAW0Y8J8_CHEQU</name>
<reference evidence="2 3" key="1">
    <citation type="journal article" date="2024" name="BMC Genomics">
        <title>Genome assembly of redclaw crayfish (Cherax quadricarinatus) provides insights into its immune adaptation and hypoxia tolerance.</title>
        <authorList>
            <person name="Liu Z."/>
            <person name="Zheng J."/>
            <person name="Li H."/>
            <person name="Fang K."/>
            <person name="Wang S."/>
            <person name="He J."/>
            <person name="Zhou D."/>
            <person name="Weng S."/>
            <person name="Chi M."/>
            <person name="Gu Z."/>
            <person name="He J."/>
            <person name="Li F."/>
            <person name="Wang M."/>
        </authorList>
    </citation>
    <scope>NUCLEOTIDE SEQUENCE [LARGE SCALE GENOMIC DNA]</scope>
    <source>
        <strain evidence="2">ZL_2023a</strain>
    </source>
</reference>
<dbReference type="EMBL" id="JARKIK010000013">
    <property type="protein sequence ID" value="KAK8748062.1"/>
    <property type="molecule type" value="Genomic_DNA"/>
</dbReference>
<keyword evidence="3" id="KW-1185">Reference proteome</keyword>
<sequence length="105" mass="10823">MVLARWSWTPDVAEGGLCPPAPPAAPPLLLPPPPPPPPPCTREAGGRADCMRLLMVAAGSSVAASKQQPAKTLQAGRAAGSLTATDQRGLTELLVPRQPFICGHN</sequence>
<evidence type="ECO:0000313" key="2">
    <source>
        <dbReference type="EMBL" id="KAK8748062.1"/>
    </source>
</evidence>
<gene>
    <name evidence="2" type="ORF">OTU49_016296</name>
</gene>
<evidence type="ECO:0000256" key="1">
    <source>
        <dbReference type="SAM" id="MobiDB-lite"/>
    </source>
</evidence>
<accession>A0AAW0Y8J8</accession>